<gene>
    <name evidence="1" type="ORF">LKD23_09905</name>
</gene>
<accession>A0ABS8F9Z9</accession>
<name>A0ABS8F9Z9_9FIRM</name>
<dbReference type="Pfam" id="PF09604">
    <property type="entry name" value="Potass_KdpF"/>
    <property type="match status" value="1"/>
</dbReference>
<reference evidence="1" key="1">
    <citation type="submission" date="2021-10" db="EMBL/GenBank/DDBJ databases">
        <title>Anaerobic single-cell dispensing facilitates the cultivation of human gut bacteria.</title>
        <authorList>
            <person name="Afrizal A."/>
        </authorList>
    </citation>
    <scope>NUCLEOTIDE SEQUENCE</scope>
    <source>
        <strain evidence="1">CLA-AA-H233</strain>
    </source>
</reference>
<sequence length="23" mass="2493">PPGDLPGGAAYLLYVLLYPERFA</sequence>
<dbReference type="InterPro" id="IPR011726">
    <property type="entry name" value="KdpF"/>
</dbReference>
<proteinExistence type="predicted"/>
<dbReference type="RefSeq" id="WP_227621502.1">
    <property type="nucleotide sequence ID" value="NZ_JAJEQL010000027.1"/>
</dbReference>
<dbReference type="Proteomes" id="UP001430637">
    <property type="component" value="Unassembled WGS sequence"/>
</dbReference>
<evidence type="ECO:0000313" key="1">
    <source>
        <dbReference type="EMBL" id="MCC2200059.1"/>
    </source>
</evidence>
<organism evidence="1 2">
    <name type="scientific">Faecalibacterium butyricigenerans</name>
    <dbReference type="NCBI Taxonomy" id="1851427"/>
    <lineage>
        <taxon>Bacteria</taxon>
        <taxon>Bacillati</taxon>
        <taxon>Bacillota</taxon>
        <taxon>Clostridia</taxon>
        <taxon>Eubacteriales</taxon>
        <taxon>Oscillospiraceae</taxon>
        <taxon>Faecalibacterium</taxon>
    </lineage>
</organism>
<protein>
    <submittedName>
        <fullName evidence="1">Potassium-transporting ATPase subunit F</fullName>
    </submittedName>
</protein>
<feature type="non-terminal residue" evidence="1">
    <location>
        <position position="1"/>
    </location>
</feature>
<dbReference type="EMBL" id="JAJEQL010000027">
    <property type="protein sequence ID" value="MCC2200059.1"/>
    <property type="molecule type" value="Genomic_DNA"/>
</dbReference>
<comment type="caution">
    <text evidence="1">The sequence shown here is derived from an EMBL/GenBank/DDBJ whole genome shotgun (WGS) entry which is preliminary data.</text>
</comment>
<evidence type="ECO:0000313" key="2">
    <source>
        <dbReference type="Proteomes" id="UP001430637"/>
    </source>
</evidence>
<keyword evidence="2" id="KW-1185">Reference proteome</keyword>